<evidence type="ECO:0000256" key="5">
    <source>
        <dbReference type="SAM" id="MobiDB-lite"/>
    </source>
</evidence>
<evidence type="ECO:0000313" key="7">
    <source>
        <dbReference type="Proteomes" id="UP000249524"/>
    </source>
</evidence>
<dbReference type="InterPro" id="IPR000424">
    <property type="entry name" value="Primosome_PriB/ssb"/>
</dbReference>
<gene>
    <name evidence="6" type="ORF">DJ019_11890</name>
</gene>
<feature type="compositionally biased region" description="Polar residues" evidence="5">
    <location>
        <begin position="125"/>
        <end position="142"/>
    </location>
</feature>
<keyword evidence="2" id="KW-0233">DNA recombination</keyword>
<comment type="caution">
    <text evidence="6">The sequence shown here is derived from an EMBL/GenBank/DDBJ whole genome shotgun (WGS) entry which is preliminary data.</text>
</comment>
<evidence type="ECO:0000256" key="3">
    <source>
        <dbReference type="HAMAP-Rule" id="MF_00984"/>
    </source>
</evidence>
<evidence type="ECO:0000256" key="4">
    <source>
        <dbReference type="RuleBase" id="RU000524"/>
    </source>
</evidence>
<feature type="region of interest" description="Disordered" evidence="5">
    <location>
        <begin position="87"/>
        <end position="142"/>
    </location>
</feature>
<dbReference type="Gene3D" id="2.40.50.140">
    <property type="entry name" value="Nucleic acid-binding proteins"/>
    <property type="match status" value="1"/>
</dbReference>
<dbReference type="PANTHER" id="PTHR10302">
    <property type="entry name" value="SINGLE-STRANDED DNA-BINDING PROTEIN"/>
    <property type="match status" value="1"/>
</dbReference>
<dbReference type="GO" id="GO:0003697">
    <property type="term" value="F:single-stranded DNA binding"/>
    <property type="evidence" value="ECO:0007669"/>
    <property type="project" value="UniProtKB-UniRule"/>
</dbReference>
<comment type="subunit">
    <text evidence="3">Homotetramer.</text>
</comment>
<comment type="caution">
    <text evidence="3">Lacks conserved residue(s) required for the propagation of feature annotation.</text>
</comment>
<dbReference type="InterPro" id="IPR011344">
    <property type="entry name" value="ssDNA-bd"/>
</dbReference>
<dbReference type="InterPro" id="IPR012340">
    <property type="entry name" value="NA-bd_OB-fold"/>
</dbReference>
<dbReference type="PROSITE" id="PS50935">
    <property type="entry name" value="SSB"/>
    <property type="match status" value="1"/>
</dbReference>
<evidence type="ECO:0000256" key="1">
    <source>
        <dbReference type="ARBA" id="ARBA00023125"/>
    </source>
</evidence>
<dbReference type="AlphaFoldDB" id="A0A328BGG8"/>
<dbReference type="RefSeq" id="WP_111276245.1">
    <property type="nucleotide sequence ID" value="NZ_QFYS01000004.1"/>
</dbReference>
<dbReference type="OrthoDB" id="9809878at2"/>
<dbReference type="HAMAP" id="MF_00984">
    <property type="entry name" value="SSB"/>
    <property type="match status" value="1"/>
</dbReference>
<dbReference type="GO" id="GO:0006260">
    <property type="term" value="P:DNA replication"/>
    <property type="evidence" value="ECO:0007669"/>
    <property type="project" value="InterPro"/>
</dbReference>
<dbReference type="NCBIfam" id="TIGR00621">
    <property type="entry name" value="ssb"/>
    <property type="match status" value="1"/>
</dbReference>
<proteinExistence type="inferred from homology"/>
<name>A0A328BGG8_9CAUL</name>
<keyword evidence="7" id="KW-1185">Reference proteome</keyword>
<dbReference type="PANTHER" id="PTHR10302:SF0">
    <property type="entry name" value="SINGLE-STRANDED DNA-BINDING PROTEIN, MITOCHONDRIAL"/>
    <property type="match status" value="1"/>
</dbReference>
<keyword evidence="1 3" id="KW-0238">DNA-binding</keyword>
<organism evidence="6 7">
    <name type="scientific">Phenylobacterium kunshanense</name>
    <dbReference type="NCBI Taxonomy" id="1445034"/>
    <lineage>
        <taxon>Bacteria</taxon>
        <taxon>Pseudomonadati</taxon>
        <taxon>Pseudomonadota</taxon>
        <taxon>Alphaproteobacteria</taxon>
        <taxon>Caulobacterales</taxon>
        <taxon>Caulobacteraceae</taxon>
        <taxon>Phenylobacterium</taxon>
    </lineage>
</organism>
<dbReference type="GO" id="GO:0006310">
    <property type="term" value="P:DNA recombination"/>
    <property type="evidence" value="ECO:0007669"/>
    <property type="project" value="UniProtKB-KW"/>
</dbReference>
<dbReference type="EMBL" id="QFYS01000004">
    <property type="protein sequence ID" value="RAK65649.1"/>
    <property type="molecule type" value="Genomic_DNA"/>
</dbReference>
<sequence length="142" mass="15977">MLNKTQLIGRLGADPEVRSLNDGAKVTNLRLATTETWKDRETGERKERTEWHRVTVWGDGSANYLSHARKGAMVLIEGRLCARRWTDANGAERTSTEVVVQPRAGGQVRILGSRPHDRNRPPKPSTRQRTPTARRLQPSTSN</sequence>
<dbReference type="CDD" id="cd04496">
    <property type="entry name" value="SSB_OBF"/>
    <property type="match status" value="1"/>
</dbReference>
<dbReference type="Proteomes" id="UP000249524">
    <property type="component" value="Unassembled WGS sequence"/>
</dbReference>
<dbReference type="Pfam" id="PF00436">
    <property type="entry name" value="SSB"/>
    <property type="match status" value="1"/>
</dbReference>
<evidence type="ECO:0000313" key="6">
    <source>
        <dbReference type="EMBL" id="RAK65649.1"/>
    </source>
</evidence>
<protein>
    <recommendedName>
        <fullName evidence="3 4">Single-stranded DNA-binding protein</fullName>
        <shortName evidence="3">SSB</shortName>
    </recommendedName>
</protein>
<evidence type="ECO:0000256" key="2">
    <source>
        <dbReference type="ARBA" id="ARBA00023172"/>
    </source>
</evidence>
<reference evidence="6 7" key="1">
    <citation type="submission" date="2018-05" db="EMBL/GenBank/DDBJ databases">
        <authorList>
            <person name="Lanie J.A."/>
            <person name="Ng W.-L."/>
            <person name="Kazmierczak K.M."/>
            <person name="Andrzejewski T.M."/>
            <person name="Davidsen T.M."/>
            <person name="Wayne K.J."/>
            <person name="Tettelin H."/>
            <person name="Glass J.I."/>
            <person name="Rusch D."/>
            <person name="Podicherti R."/>
            <person name="Tsui H.-C.T."/>
            <person name="Winkler M.E."/>
        </authorList>
    </citation>
    <scope>NUCLEOTIDE SEQUENCE [LARGE SCALE GENOMIC DNA]</scope>
    <source>
        <strain evidence="6 7">BUT-10</strain>
    </source>
</reference>
<accession>A0A328BGG8</accession>
<dbReference type="SUPFAM" id="SSF50249">
    <property type="entry name" value="Nucleic acid-binding proteins"/>
    <property type="match status" value="1"/>
</dbReference>
<dbReference type="GO" id="GO:0009295">
    <property type="term" value="C:nucleoid"/>
    <property type="evidence" value="ECO:0007669"/>
    <property type="project" value="TreeGrafter"/>
</dbReference>